<dbReference type="EMBL" id="HF935719">
    <property type="protein sequence ID" value="CCX12523.1"/>
    <property type="molecule type" value="Genomic_DNA"/>
</dbReference>
<evidence type="ECO:0000256" key="1">
    <source>
        <dbReference type="SAM" id="MobiDB-lite"/>
    </source>
</evidence>
<feature type="compositionally biased region" description="Pro residues" evidence="1">
    <location>
        <begin position="71"/>
        <end position="80"/>
    </location>
</feature>
<reference evidence="2 3" key="1">
    <citation type="journal article" date="2013" name="PLoS Genet.">
        <title>The genome and development-dependent transcriptomes of Pyronema confluens: a window into fungal evolution.</title>
        <authorList>
            <person name="Traeger S."/>
            <person name="Altegoer F."/>
            <person name="Freitag M."/>
            <person name="Gabaldon T."/>
            <person name="Kempken F."/>
            <person name="Kumar A."/>
            <person name="Marcet-Houben M."/>
            <person name="Poggeler S."/>
            <person name="Stajich J.E."/>
            <person name="Nowrousian M."/>
        </authorList>
    </citation>
    <scope>NUCLEOTIDE SEQUENCE [LARGE SCALE GENOMIC DNA]</scope>
    <source>
        <strain evidence="3">CBS 100304</strain>
        <tissue evidence="2">Vegetative mycelium</tissue>
    </source>
</reference>
<keyword evidence="3" id="KW-1185">Reference proteome</keyword>
<organism evidence="2 3">
    <name type="scientific">Pyronema omphalodes (strain CBS 100304)</name>
    <name type="common">Pyronema confluens</name>
    <dbReference type="NCBI Taxonomy" id="1076935"/>
    <lineage>
        <taxon>Eukaryota</taxon>
        <taxon>Fungi</taxon>
        <taxon>Dikarya</taxon>
        <taxon>Ascomycota</taxon>
        <taxon>Pezizomycotina</taxon>
        <taxon>Pezizomycetes</taxon>
        <taxon>Pezizales</taxon>
        <taxon>Pyronemataceae</taxon>
        <taxon>Pyronema</taxon>
    </lineage>
</organism>
<proteinExistence type="predicted"/>
<sequence length="80" mass="8795">MIFLISPFFFPGLRIHQRPASSARQKTIRLAGYMLVLGPPADKNCVLRLHVVLTNFFPPSSSSHGLTPLSPSFPSPEHPA</sequence>
<protein>
    <submittedName>
        <fullName evidence="2">Uncharacterized protein</fullName>
    </submittedName>
</protein>
<evidence type="ECO:0000313" key="2">
    <source>
        <dbReference type="EMBL" id="CCX12523.1"/>
    </source>
</evidence>
<dbReference type="AlphaFoldDB" id="U4LJ95"/>
<accession>U4LJ95</accession>
<dbReference type="Proteomes" id="UP000018144">
    <property type="component" value="Unassembled WGS sequence"/>
</dbReference>
<feature type="compositionally biased region" description="Polar residues" evidence="1">
    <location>
        <begin position="58"/>
        <end position="70"/>
    </location>
</feature>
<name>U4LJ95_PYROM</name>
<gene>
    <name evidence="2" type="ORF">PCON_12117</name>
</gene>
<evidence type="ECO:0000313" key="3">
    <source>
        <dbReference type="Proteomes" id="UP000018144"/>
    </source>
</evidence>
<feature type="region of interest" description="Disordered" evidence="1">
    <location>
        <begin position="58"/>
        <end position="80"/>
    </location>
</feature>